<gene>
    <name evidence="2" type="ORF">BRYFOR_05212</name>
</gene>
<dbReference type="InterPro" id="IPR027417">
    <property type="entry name" value="P-loop_NTPase"/>
</dbReference>
<protein>
    <recommendedName>
        <fullName evidence="1">Endonuclease GajA/Old nuclease/RecF-like AAA domain-containing protein</fullName>
    </recommendedName>
</protein>
<comment type="caution">
    <text evidence="2">The sequence shown here is derived from an EMBL/GenBank/DDBJ whole genome shotgun (WGS) entry which is preliminary data.</text>
</comment>
<sequence length="115" mass="12273">MIKCFAYENFKSFEKAELDIEALTTLIGTNSSGKSNAIEGISILAKTVTGLELSMILDGTKSTGAVVRGGSSGCARFKTNAFKLGCLTELDSENDLLYEIKIGVKERAAVEEEGI</sequence>
<dbReference type="EMBL" id="ACCL02000001">
    <property type="protein sequence ID" value="EET62861.1"/>
    <property type="molecule type" value="Genomic_DNA"/>
</dbReference>
<dbReference type="Proteomes" id="UP000005561">
    <property type="component" value="Unassembled WGS sequence"/>
</dbReference>
<reference evidence="2" key="1">
    <citation type="submission" date="2009-07" db="EMBL/GenBank/DDBJ databases">
        <authorList>
            <person name="Weinstock G."/>
            <person name="Sodergren E."/>
            <person name="Clifton S."/>
            <person name="Fulton L."/>
            <person name="Fulton B."/>
            <person name="Courtney L."/>
            <person name="Fronick C."/>
            <person name="Harrison M."/>
            <person name="Strong C."/>
            <person name="Farmer C."/>
            <person name="Delahaunty K."/>
            <person name="Markovic C."/>
            <person name="Hall O."/>
            <person name="Minx P."/>
            <person name="Tomlinson C."/>
            <person name="Mitreva M."/>
            <person name="Nelson J."/>
            <person name="Hou S."/>
            <person name="Wollam A."/>
            <person name="Pepin K.H."/>
            <person name="Johnson M."/>
            <person name="Bhonagiri V."/>
            <person name="Nash W.E."/>
            <person name="Warren W."/>
            <person name="Chinwalla A."/>
            <person name="Mardis E.R."/>
            <person name="Wilson R.K."/>
        </authorList>
    </citation>
    <scope>NUCLEOTIDE SEQUENCE [LARGE SCALE GENOMIC DNA]</scope>
    <source>
        <strain evidence="2">DSM 14469</strain>
    </source>
</reference>
<keyword evidence="3" id="KW-1185">Reference proteome</keyword>
<dbReference type="eggNOG" id="COG4637">
    <property type="taxonomic scope" value="Bacteria"/>
</dbReference>
<evidence type="ECO:0000313" key="2">
    <source>
        <dbReference type="EMBL" id="EET62861.1"/>
    </source>
</evidence>
<feature type="domain" description="Endonuclease GajA/Old nuclease/RecF-like AAA" evidence="1">
    <location>
        <begin position="2"/>
        <end position="48"/>
    </location>
</feature>
<dbReference type="InterPro" id="IPR041685">
    <property type="entry name" value="AAA_GajA/Old/RecF-like"/>
</dbReference>
<dbReference type="OrthoDB" id="308933at2"/>
<organism evidence="2 3">
    <name type="scientific">Marvinbryantia formatexigens DSM 14469</name>
    <dbReference type="NCBI Taxonomy" id="478749"/>
    <lineage>
        <taxon>Bacteria</taxon>
        <taxon>Bacillati</taxon>
        <taxon>Bacillota</taxon>
        <taxon>Clostridia</taxon>
        <taxon>Lachnospirales</taxon>
        <taxon>Lachnospiraceae</taxon>
        <taxon>Marvinbryantia</taxon>
    </lineage>
</organism>
<name>C6L9C2_9FIRM</name>
<proteinExistence type="predicted"/>
<dbReference type="STRING" id="168384.SAMN05660368_01821"/>
<dbReference type="Gene3D" id="3.40.50.300">
    <property type="entry name" value="P-loop containing nucleotide triphosphate hydrolases"/>
    <property type="match status" value="1"/>
</dbReference>
<dbReference type="RefSeq" id="WP_006860014.1">
    <property type="nucleotide sequence ID" value="NZ_ACCL02000001.1"/>
</dbReference>
<accession>C6L9C2</accession>
<dbReference type="SUPFAM" id="SSF52540">
    <property type="entry name" value="P-loop containing nucleoside triphosphate hydrolases"/>
    <property type="match status" value="1"/>
</dbReference>
<dbReference type="AlphaFoldDB" id="C6L9C2"/>
<evidence type="ECO:0000313" key="3">
    <source>
        <dbReference type="Proteomes" id="UP000005561"/>
    </source>
</evidence>
<dbReference type="Pfam" id="PF13175">
    <property type="entry name" value="AAA_15"/>
    <property type="match status" value="1"/>
</dbReference>
<evidence type="ECO:0000259" key="1">
    <source>
        <dbReference type="Pfam" id="PF13175"/>
    </source>
</evidence>